<dbReference type="InterPro" id="IPR000421">
    <property type="entry name" value="FA58C"/>
</dbReference>
<dbReference type="GO" id="GO:0001755">
    <property type="term" value="P:neural crest cell migration"/>
    <property type="evidence" value="ECO:0007669"/>
    <property type="project" value="TreeGrafter"/>
</dbReference>
<evidence type="ECO:0000256" key="11">
    <source>
        <dbReference type="ARBA" id="ARBA00023207"/>
    </source>
</evidence>
<dbReference type="EMBL" id="NDHI03003473">
    <property type="protein sequence ID" value="PNJ39720.1"/>
    <property type="molecule type" value="Genomic_DNA"/>
</dbReference>
<accession>A0A2J8U369</accession>
<evidence type="ECO:0000256" key="5">
    <source>
        <dbReference type="ARBA" id="ARBA00022737"/>
    </source>
</evidence>
<evidence type="ECO:0000256" key="10">
    <source>
        <dbReference type="ARBA" id="ARBA00023180"/>
    </source>
</evidence>
<feature type="domain" description="F5/8 type C" evidence="14">
    <location>
        <begin position="94"/>
        <end position="146"/>
    </location>
</feature>
<dbReference type="CDD" id="cd00041">
    <property type="entry name" value="CUB"/>
    <property type="match status" value="1"/>
</dbReference>
<keyword evidence="5" id="KW-0677">Repeat</keyword>
<keyword evidence="4" id="KW-0732">Signal</keyword>
<keyword evidence="11" id="KW-0357">Heparan sulfate</keyword>
<dbReference type="InterPro" id="IPR050633">
    <property type="entry name" value="Neuropilin_MCO_CoagFactor"/>
</dbReference>
<evidence type="ECO:0000256" key="6">
    <source>
        <dbReference type="ARBA" id="ARBA00022974"/>
    </source>
</evidence>
<name>A0A2J8U369_PONAB</name>
<evidence type="ECO:0000256" key="3">
    <source>
        <dbReference type="ARBA" id="ARBA00022692"/>
    </source>
</evidence>
<keyword evidence="3" id="KW-0812">Transmembrane</keyword>
<evidence type="ECO:0000256" key="2">
    <source>
        <dbReference type="ARBA" id="ARBA00022657"/>
    </source>
</evidence>
<proteinExistence type="predicted"/>
<evidence type="ECO:0000256" key="7">
    <source>
        <dbReference type="ARBA" id="ARBA00022989"/>
    </source>
</evidence>
<dbReference type="InterPro" id="IPR035914">
    <property type="entry name" value="Sperma_CUB_dom_sf"/>
</dbReference>
<keyword evidence="7" id="KW-1133">Transmembrane helix</keyword>
<dbReference type="GO" id="GO:0030424">
    <property type="term" value="C:axon"/>
    <property type="evidence" value="ECO:0007669"/>
    <property type="project" value="TreeGrafter"/>
</dbReference>
<evidence type="ECO:0000259" key="14">
    <source>
        <dbReference type="PROSITE" id="PS50022"/>
    </source>
</evidence>
<dbReference type="PANTHER" id="PTHR46806">
    <property type="entry name" value="F5/8 TYPE C DOMAIN-CONTAINING PROTEIN"/>
    <property type="match status" value="1"/>
</dbReference>
<sequence length="183" mass="20925">MSEIILEFESFDLEPDSNPPGGMFCRYDRLEIWDGFPDVGPHIGRYCGQKTPGRIRSSSGILSMVFYTDSAIAKEGFSANYSVLQSSVSEDFKCMEALGMESGEIHSDQITASSQYSTNWSAERSRLNYPENGWTPGEDSYREWIQDAKYRLRVSVVRSKVFLFKHIIRTQAIKLIETEFLFL</sequence>
<dbReference type="PROSITE" id="PS01180">
    <property type="entry name" value="CUB"/>
    <property type="match status" value="1"/>
</dbReference>
<evidence type="ECO:0000256" key="9">
    <source>
        <dbReference type="ARBA" id="ARBA00023157"/>
    </source>
</evidence>
<dbReference type="Gene3D" id="2.60.120.260">
    <property type="entry name" value="Galactose-binding domain-like"/>
    <property type="match status" value="1"/>
</dbReference>
<dbReference type="InterPro" id="IPR008979">
    <property type="entry name" value="Galactose-bd-like_sf"/>
</dbReference>
<comment type="caution">
    <text evidence="15">The sequence shown here is derived from an EMBL/GenBank/DDBJ whole genome shotgun (WGS) entry which is preliminary data.</text>
</comment>
<feature type="domain" description="CUB" evidence="13">
    <location>
        <begin position="1"/>
        <end position="84"/>
    </location>
</feature>
<protein>
    <submittedName>
        <fullName evidence="15">NRP1 isoform 11</fullName>
    </submittedName>
</protein>
<dbReference type="GO" id="GO:0009611">
    <property type="term" value="P:response to wounding"/>
    <property type="evidence" value="ECO:0007669"/>
    <property type="project" value="TreeGrafter"/>
</dbReference>
<dbReference type="SUPFAM" id="SSF49854">
    <property type="entry name" value="Spermadhesin, CUB domain"/>
    <property type="match status" value="1"/>
</dbReference>
<dbReference type="GO" id="GO:0048010">
    <property type="term" value="P:vascular endothelial growth factor receptor signaling pathway"/>
    <property type="evidence" value="ECO:0007669"/>
    <property type="project" value="TreeGrafter"/>
</dbReference>
<comment type="caution">
    <text evidence="12">Lacks conserved residue(s) required for the propagation of feature annotation.</text>
</comment>
<dbReference type="GO" id="GO:0038085">
    <property type="term" value="F:vascular endothelial growth factor binding"/>
    <property type="evidence" value="ECO:0007669"/>
    <property type="project" value="TreeGrafter"/>
</dbReference>
<dbReference type="GO" id="GO:0005886">
    <property type="term" value="C:plasma membrane"/>
    <property type="evidence" value="ECO:0007669"/>
    <property type="project" value="TreeGrafter"/>
</dbReference>
<dbReference type="Pfam" id="PF00431">
    <property type="entry name" value="CUB"/>
    <property type="match status" value="1"/>
</dbReference>
<dbReference type="GO" id="GO:0005021">
    <property type="term" value="F:vascular endothelial growth factor receptor activity"/>
    <property type="evidence" value="ECO:0007669"/>
    <property type="project" value="TreeGrafter"/>
</dbReference>
<reference evidence="15" key="1">
    <citation type="submission" date="2017-12" db="EMBL/GenBank/DDBJ databases">
        <title>High-resolution comparative analysis of great ape genomes.</title>
        <authorList>
            <person name="Pollen A."/>
            <person name="Hastie A."/>
            <person name="Hormozdiari F."/>
            <person name="Dougherty M."/>
            <person name="Liu R."/>
            <person name="Chaisson M."/>
            <person name="Hoppe E."/>
            <person name="Hill C."/>
            <person name="Pang A."/>
            <person name="Hillier L."/>
            <person name="Baker C."/>
            <person name="Armstrong J."/>
            <person name="Shendure J."/>
            <person name="Paten B."/>
            <person name="Wilson R."/>
            <person name="Chao H."/>
            <person name="Schneider V."/>
            <person name="Ventura M."/>
            <person name="Kronenberg Z."/>
            <person name="Murali S."/>
            <person name="Gordon D."/>
            <person name="Cantsilieris S."/>
            <person name="Munson K."/>
            <person name="Nelson B."/>
            <person name="Raja A."/>
            <person name="Underwood J."/>
            <person name="Diekhans M."/>
            <person name="Fiddes I."/>
            <person name="Haussler D."/>
            <person name="Eichler E."/>
        </authorList>
    </citation>
    <scope>NUCLEOTIDE SEQUENCE [LARGE SCALE GENOMIC DNA]</scope>
    <source>
        <strain evidence="15">Susie</strain>
    </source>
</reference>
<comment type="subcellular location">
    <subcellularLocation>
        <location evidence="1">Membrane</location>
        <topology evidence="1">Single-pass type I membrane protein</topology>
    </subcellularLocation>
</comment>
<dbReference type="GO" id="GO:0002040">
    <property type="term" value="P:sprouting angiogenesis"/>
    <property type="evidence" value="ECO:0007669"/>
    <property type="project" value="TreeGrafter"/>
</dbReference>
<dbReference type="PANTHER" id="PTHR46806:SF4">
    <property type="entry name" value="NEUROPILIN-1"/>
    <property type="match status" value="1"/>
</dbReference>
<dbReference type="AlphaFoldDB" id="A0A2J8U369"/>
<dbReference type="GO" id="GO:0030947">
    <property type="term" value="P:regulation of vascular endothelial growth factor receptor signaling pathway"/>
    <property type="evidence" value="ECO:0007669"/>
    <property type="project" value="TreeGrafter"/>
</dbReference>
<evidence type="ECO:0000313" key="15">
    <source>
        <dbReference type="EMBL" id="PNJ39720.1"/>
    </source>
</evidence>
<keyword evidence="10" id="KW-0325">Glycoprotein</keyword>
<evidence type="ECO:0000256" key="12">
    <source>
        <dbReference type="PROSITE-ProRule" id="PRU00059"/>
    </source>
</evidence>
<dbReference type="InterPro" id="IPR000859">
    <property type="entry name" value="CUB_dom"/>
</dbReference>
<evidence type="ECO:0000256" key="1">
    <source>
        <dbReference type="ARBA" id="ARBA00004479"/>
    </source>
</evidence>
<keyword evidence="8" id="KW-0472">Membrane</keyword>
<dbReference type="Gene3D" id="2.60.120.290">
    <property type="entry name" value="Spermadhesin, CUB domain"/>
    <property type="match status" value="1"/>
</dbReference>
<dbReference type="GO" id="GO:0007411">
    <property type="term" value="P:axon guidance"/>
    <property type="evidence" value="ECO:0007669"/>
    <property type="project" value="TreeGrafter"/>
</dbReference>
<dbReference type="SMART" id="SM00042">
    <property type="entry name" value="CUB"/>
    <property type="match status" value="1"/>
</dbReference>
<keyword evidence="6" id="KW-0654">Proteoglycan</keyword>
<dbReference type="GO" id="GO:0005925">
    <property type="term" value="C:focal adhesion"/>
    <property type="evidence" value="ECO:0007669"/>
    <property type="project" value="TreeGrafter"/>
</dbReference>
<dbReference type="GO" id="GO:0017154">
    <property type="term" value="F:semaphorin receptor activity"/>
    <property type="evidence" value="ECO:0007669"/>
    <property type="project" value="TreeGrafter"/>
</dbReference>
<dbReference type="SUPFAM" id="SSF49785">
    <property type="entry name" value="Galactose-binding domain-like"/>
    <property type="match status" value="1"/>
</dbReference>
<dbReference type="PROSITE" id="PS50022">
    <property type="entry name" value="FA58C_3"/>
    <property type="match status" value="1"/>
</dbReference>
<gene>
    <name evidence="15" type="ORF">CR201_G0030682</name>
</gene>
<keyword evidence="2" id="KW-0037">Angiogenesis</keyword>
<evidence type="ECO:0000259" key="13">
    <source>
        <dbReference type="PROSITE" id="PS01180"/>
    </source>
</evidence>
<keyword evidence="9" id="KW-1015">Disulfide bond</keyword>
<evidence type="ECO:0000256" key="4">
    <source>
        <dbReference type="ARBA" id="ARBA00022729"/>
    </source>
</evidence>
<dbReference type="FunFam" id="2.60.120.290:FF:000003">
    <property type="entry name" value="Neuropilin"/>
    <property type="match status" value="1"/>
</dbReference>
<dbReference type="GO" id="GO:0001570">
    <property type="term" value="P:vasculogenesis"/>
    <property type="evidence" value="ECO:0007669"/>
    <property type="project" value="TreeGrafter"/>
</dbReference>
<evidence type="ECO:0000256" key="8">
    <source>
        <dbReference type="ARBA" id="ARBA00023136"/>
    </source>
</evidence>
<dbReference type="GO" id="GO:0010595">
    <property type="term" value="P:positive regulation of endothelial cell migration"/>
    <property type="evidence" value="ECO:0007669"/>
    <property type="project" value="TreeGrafter"/>
</dbReference>
<organism evidence="15">
    <name type="scientific">Pongo abelii</name>
    <name type="common">Sumatran orangutan</name>
    <name type="synonym">Pongo pygmaeus abelii</name>
    <dbReference type="NCBI Taxonomy" id="9601"/>
    <lineage>
        <taxon>Eukaryota</taxon>
        <taxon>Metazoa</taxon>
        <taxon>Chordata</taxon>
        <taxon>Craniata</taxon>
        <taxon>Vertebrata</taxon>
        <taxon>Euteleostomi</taxon>
        <taxon>Mammalia</taxon>
        <taxon>Eutheria</taxon>
        <taxon>Euarchontoglires</taxon>
        <taxon>Primates</taxon>
        <taxon>Haplorrhini</taxon>
        <taxon>Catarrhini</taxon>
        <taxon>Hominidae</taxon>
        <taxon>Pongo</taxon>
    </lineage>
</organism>
<dbReference type="GO" id="GO:0051491">
    <property type="term" value="P:positive regulation of filopodium assembly"/>
    <property type="evidence" value="ECO:0007669"/>
    <property type="project" value="TreeGrafter"/>
</dbReference>